<dbReference type="GO" id="GO:0043565">
    <property type="term" value="F:sequence-specific DNA binding"/>
    <property type="evidence" value="ECO:0007669"/>
    <property type="project" value="TreeGrafter"/>
</dbReference>
<evidence type="ECO:0000256" key="7">
    <source>
        <dbReference type="ARBA" id="ARBA00023163"/>
    </source>
</evidence>
<evidence type="ECO:0000256" key="4">
    <source>
        <dbReference type="ARBA" id="ARBA00023015"/>
    </source>
</evidence>
<keyword evidence="7" id="KW-0804">Transcription</keyword>
<keyword evidence="3" id="KW-0053">Apoptosis</keyword>
<accession>A0A9J7JA41</accession>
<evidence type="ECO:0000256" key="2">
    <source>
        <dbReference type="ARBA" id="ARBA00008548"/>
    </source>
</evidence>
<dbReference type="PANTHER" id="PTHR13580">
    <property type="entry name" value="TGF-BETA INDUCED APOPTOSIS PROTEIN"/>
    <property type="match status" value="1"/>
</dbReference>
<proteinExistence type="inferred from homology"/>
<keyword evidence="11" id="KW-1185">Reference proteome</keyword>
<name>A0A9J7JA41_CRIGR</name>
<dbReference type="PRINTS" id="PR02031">
    <property type="entry name" value="CYSSERRICHNP"/>
</dbReference>
<dbReference type="PANTHER" id="PTHR13580:SF6">
    <property type="entry name" value="CYSTEINE_SERINE-RICH NUCLEAR PROTEIN 2"/>
    <property type="match status" value="1"/>
</dbReference>
<dbReference type="GO" id="GO:0006915">
    <property type="term" value="P:apoptotic process"/>
    <property type="evidence" value="ECO:0007669"/>
    <property type="project" value="UniProtKB-KW"/>
</dbReference>
<evidence type="ECO:0000259" key="10">
    <source>
        <dbReference type="Pfam" id="PF16019"/>
    </source>
</evidence>
<feature type="region of interest" description="Disordered" evidence="9">
    <location>
        <begin position="313"/>
        <end position="335"/>
    </location>
</feature>
<reference evidence="11" key="1">
    <citation type="journal article" date="2018" name="Biotechnol. Bioeng.">
        <title>A reference genome of the Chinese hamster based on a hybrid assembly strategy.</title>
        <authorList>
            <person name="Rupp O."/>
            <person name="MacDonald M.L."/>
            <person name="Li S."/>
            <person name="Dhiman H."/>
            <person name="Polson S."/>
            <person name="Griep S."/>
            <person name="Heffner K."/>
            <person name="Hernandez I."/>
            <person name="Brinkrolf K."/>
            <person name="Jadhav V."/>
            <person name="Samoudi M."/>
            <person name="Hao H."/>
            <person name="Kingham B."/>
            <person name="Goesmann A."/>
            <person name="Betenbaugh M.J."/>
            <person name="Lewis N.E."/>
            <person name="Borth N."/>
            <person name="Lee K.H."/>
        </authorList>
    </citation>
    <scope>NUCLEOTIDE SEQUENCE [LARGE SCALE GENOMIC DNA]</scope>
    <source>
        <strain evidence="11">17A/GY</strain>
    </source>
</reference>
<dbReference type="GO" id="GO:0000981">
    <property type="term" value="F:DNA-binding transcription factor activity, RNA polymerase II-specific"/>
    <property type="evidence" value="ECO:0007669"/>
    <property type="project" value="TreeGrafter"/>
</dbReference>
<feature type="region of interest" description="Disordered" evidence="9">
    <location>
        <begin position="500"/>
        <end position="571"/>
    </location>
</feature>
<reference evidence="11" key="2">
    <citation type="journal article" date="2020" name="Biotechnol. Bioeng.">
        <title>Chromosome-scale scaffolds for the Chinese hamster reference genome assembly to facilitate the study of the CHO epigenome.</title>
        <authorList>
            <person name="Hilliard W."/>
            <person name="MacDonald M."/>
            <person name="Lee K.H."/>
        </authorList>
    </citation>
    <scope>NUCLEOTIDE SEQUENCE [LARGE SCALE GENOMIC DNA]</scope>
    <source>
        <strain evidence="11">17A/GY</strain>
    </source>
</reference>
<keyword evidence="4" id="KW-0805">Transcription regulation</keyword>
<dbReference type="Proteomes" id="UP001108280">
    <property type="component" value="Chromosome 2"/>
</dbReference>
<reference evidence="12 13" key="3">
    <citation type="submission" date="2025-04" db="UniProtKB">
        <authorList>
            <consortium name="RefSeq"/>
        </authorList>
    </citation>
    <scope>IDENTIFICATION</scope>
    <source>
        <strain evidence="12 13">17A/GY</strain>
        <tissue evidence="12 13">Liver</tissue>
    </source>
</reference>
<protein>
    <submittedName>
        <fullName evidence="12 13">Cysteine/serine-rich nuclear protein 2 isoform X1</fullName>
    </submittedName>
</protein>
<dbReference type="Pfam" id="PF16019">
    <property type="entry name" value="CSRNP_N"/>
    <property type="match status" value="1"/>
</dbReference>
<dbReference type="RefSeq" id="XP_027252381.1">
    <property type="nucleotide sequence ID" value="XM_027396580.2"/>
</dbReference>
<keyword evidence="6" id="KW-0010">Activator</keyword>
<sequence length="571" mass="62410">MDAFSGSGLKRKFDDVDVGSSVSNSDDEVSSSDSADSCDSLNPPTTASFTPTSILKRQKQLRRKNVRFDQVTVYYFARRQGFTSVPSQGGSSLGMAQRHNSVRSYTLCEFAQEQEVNHREILREHLKEEKLHAKKMKVVLGSPGLKLRVFYKVTNIAEDTTSATMQLTKNGTVESVEADGLTLADVSDEDIDVESVEVDDYFFLQPLPTKRRRALLRASGVHRIDAEEKQELRAIRLSREECGCDCRLYCDPEACACSQAGIKCQVDRMSFPCGCSRDGCGNMAGRIEFNPIRVRTHYLHTIMKLELESKRQVSRPAAAEDEPLPTASCSLPGAQSSETQDFQEFIAENETAVMHLQSAEELERLKAEEDSSGSSASLDSSMESLGVCILEEPLAVPQELCPGLAAPILIQAQLPPGSSVLCFTENSEHPAASSVSSPSYLNSGPLVYYQVEQRPVLGVKGESGSEEGTASFPKEKDLGVFSLPVTSLVARSPSDSAALCKPEVGKTPTLDKLLPDDCNPKEPESEDFHPSWSPSSLPFRTDNEEGCGVQNSQQSEERTPEDSALELPLAV</sequence>
<comment type="subcellular location">
    <subcellularLocation>
        <location evidence="1">Nucleus</location>
    </subcellularLocation>
</comment>
<dbReference type="RefSeq" id="XP_027252382.1">
    <property type="nucleotide sequence ID" value="XM_027396581.2"/>
</dbReference>
<evidence type="ECO:0000313" key="12">
    <source>
        <dbReference type="RefSeq" id="XP_027252381.1"/>
    </source>
</evidence>
<evidence type="ECO:0000256" key="6">
    <source>
        <dbReference type="ARBA" id="ARBA00023159"/>
    </source>
</evidence>
<dbReference type="OrthoDB" id="5946974at2759"/>
<feature type="compositionally biased region" description="Polar residues" evidence="9">
    <location>
        <begin position="42"/>
        <end position="53"/>
    </location>
</feature>
<gene>
    <name evidence="12 13" type="primary">Csrnp2</name>
</gene>
<dbReference type="InterPro" id="IPR023260">
    <property type="entry name" value="Cys/Ser-rich_nuc_prot"/>
</dbReference>
<feature type="domain" description="Cysteine/serine-rich nuclear protein N-terminal" evidence="10">
    <location>
        <begin position="62"/>
        <end position="308"/>
    </location>
</feature>
<evidence type="ECO:0000256" key="8">
    <source>
        <dbReference type="ARBA" id="ARBA00023242"/>
    </source>
</evidence>
<feature type="region of interest" description="Disordered" evidence="9">
    <location>
        <begin position="1"/>
        <end position="53"/>
    </location>
</feature>
<dbReference type="GO" id="GO:0005634">
    <property type="term" value="C:nucleus"/>
    <property type="evidence" value="ECO:0007669"/>
    <property type="project" value="UniProtKB-SubCell"/>
</dbReference>
<keyword evidence="5" id="KW-0238">DNA-binding</keyword>
<evidence type="ECO:0000256" key="3">
    <source>
        <dbReference type="ARBA" id="ARBA00022703"/>
    </source>
</evidence>
<comment type="similarity">
    <text evidence="2">Belongs to the AXUD1 family.</text>
</comment>
<evidence type="ECO:0000256" key="1">
    <source>
        <dbReference type="ARBA" id="ARBA00004123"/>
    </source>
</evidence>
<keyword evidence="8" id="KW-0539">Nucleus</keyword>
<dbReference type="KEGG" id="cge:100756497"/>
<evidence type="ECO:0000313" key="13">
    <source>
        <dbReference type="RefSeq" id="XP_027252382.1"/>
    </source>
</evidence>
<dbReference type="GeneID" id="100756497"/>
<dbReference type="InterPro" id="IPR031972">
    <property type="entry name" value="CSRNP_N"/>
</dbReference>
<dbReference type="AlphaFoldDB" id="A0A9J7JA41"/>
<organism evidence="11 12">
    <name type="scientific">Cricetulus griseus</name>
    <name type="common">Chinese hamster</name>
    <name type="synonym">Cricetulus barabensis griseus</name>
    <dbReference type="NCBI Taxonomy" id="10029"/>
    <lineage>
        <taxon>Eukaryota</taxon>
        <taxon>Metazoa</taxon>
        <taxon>Chordata</taxon>
        <taxon>Craniata</taxon>
        <taxon>Vertebrata</taxon>
        <taxon>Euteleostomi</taxon>
        <taxon>Mammalia</taxon>
        <taxon>Eutheria</taxon>
        <taxon>Euarchontoglires</taxon>
        <taxon>Glires</taxon>
        <taxon>Rodentia</taxon>
        <taxon>Myomorpha</taxon>
        <taxon>Muroidea</taxon>
        <taxon>Cricetidae</taxon>
        <taxon>Cricetinae</taxon>
        <taxon>Cricetulus</taxon>
    </lineage>
</organism>
<evidence type="ECO:0000256" key="5">
    <source>
        <dbReference type="ARBA" id="ARBA00023125"/>
    </source>
</evidence>
<evidence type="ECO:0000313" key="11">
    <source>
        <dbReference type="Proteomes" id="UP001108280"/>
    </source>
</evidence>
<dbReference type="CTD" id="81566"/>
<feature type="compositionally biased region" description="Low complexity" evidence="9">
    <location>
        <begin position="31"/>
        <end position="40"/>
    </location>
</feature>
<evidence type="ECO:0000256" key="9">
    <source>
        <dbReference type="SAM" id="MobiDB-lite"/>
    </source>
</evidence>
<feature type="compositionally biased region" description="Basic and acidic residues" evidence="9">
    <location>
        <begin position="513"/>
        <end position="529"/>
    </location>
</feature>